<dbReference type="EMBL" id="JAACJJ010000029">
    <property type="protein sequence ID" value="KAF5319366.1"/>
    <property type="molecule type" value="Genomic_DNA"/>
</dbReference>
<organism evidence="8 9">
    <name type="scientific">Psilocybe cf. subviscida</name>
    <dbReference type="NCBI Taxonomy" id="2480587"/>
    <lineage>
        <taxon>Eukaryota</taxon>
        <taxon>Fungi</taxon>
        <taxon>Dikarya</taxon>
        <taxon>Basidiomycota</taxon>
        <taxon>Agaricomycotina</taxon>
        <taxon>Agaricomycetes</taxon>
        <taxon>Agaricomycetidae</taxon>
        <taxon>Agaricales</taxon>
        <taxon>Agaricineae</taxon>
        <taxon>Strophariaceae</taxon>
        <taxon>Psilocybe</taxon>
    </lineage>
</organism>
<dbReference type="AlphaFoldDB" id="A0A8H5BAN7"/>
<feature type="chain" id="PRO_5034849328" description="Integral membrane protein DUF92-domain-containing protein" evidence="7">
    <location>
        <begin position="21"/>
        <end position="306"/>
    </location>
</feature>
<dbReference type="PANTHER" id="PTHR13353:SF5">
    <property type="entry name" value="TRANSMEMBRANE PROTEIN 19"/>
    <property type="match status" value="1"/>
</dbReference>
<comment type="subcellular location">
    <subcellularLocation>
        <location evidence="1">Membrane</location>
        <topology evidence="1">Multi-pass membrane protein</topology>
    </subcellularLocation>
</comment>
<keyword evidence="7" id="KW-0732">Signal</keyword>
<name>A0A8H5BAN7_9AGAR</name>
<evidence type="ECO:0000256" key="6">
    <source>
        <dbReference type="SAM" id="Phobius"/>
    </source>
</evidence>
<feature type="transmembrane region" description="Helical" evidence="6">
    <location>
        <begin position="30"/>
        <end position="60"/>
    </location>
</feature>
<sequence length="306" mass="31224">MFNLSTVSALVLATLLSAHGIRKKSLSPSGALAAFVVGFLMMSGGTRAFGVPLIGFYLAGSRATKYGKARKAKLEDGYQEGGYRSATQVLCNSASALVACVAWNALFAPQSAHAAFAGALVTRILPLRVKTSDLLSLCAISPSLGEGWSRALILAGLGHFACCLGDTLASELGILSKGKPRLITTLKHVPPGTNGAMSIGGTVASIAGGAFVGALTGVTLLVENRSCAVGILGECVSLGALFGGLGSLIDSFLGATVQQTRYSTEKKLVLQDGNKEGTVISGLNFLTNNQINLVSSIACAVMGLLA</sequence>
<keyword evidence="3 6" id="KW-0812">Transmembrane</keyword>
<evidence type="ECO:0000313" key="8">
    <source>
        <dbReference type="EMBL" id="KAF5319366.1"/>
    </source>
</evidence>
<dbReference type="GO" id="GO:0016020">
    <property type="term" value="C:membrane"/>
    <property type="evidence" value="ECO:0007669"/>
    <property type="project" value="UniProtKB-SubCell"/>
</dbReference>
<comment type="caution">
    <text evidence="8">The sequence shown here is derived from an EMBL/GenBank/DDBJ whole genome shotgun (WGS) entry which is preliminary data.</text>
</comment>
<evidence type="ECO:0008006" key="10">
    <source>
        <dbReference type="Google" id="ProtNLM"/>
    </source>
</evidence>
<comment type="similarity">
    <text evidence="2">Belongs to the TMEM19 family.</text>
</comment>
<keyword evidence="5 6" id="KW-0472">Membrane</keyword>
<evidence type="ECO:0000256" key="4">
    <source>
        <dbReference type="ARBA" id="ARBA00022989"/>
    </source>
</evidence>
<feature type="signal peptide" evidence="7">
    <location>
        <begin position="1"/>
        <end position="20"/>
    </location>
</feature>
<evidence type="ECO:0000256" key="5">
    <source>
        <dbReference type="ARBA" id="ARBA00023136"/>
    </source>
</evidence>
<dbReference type="OrthoDB" id="30881at2759"/>
<gene>
    <name evidence="8" type="ORF">D9619_008843</name>
</gene>
<evidence type="ECO:0000256" key="2">
    <source>
        <dbReference type="ARBA" id="ARBA00009012"/>
    </source>
</evidence>
<accession>A0A8H5BAN7</accession>
<evidence type="ECO:0000313" key="9">
    <source>
        <dbReference type="Proteomes" id="UP000567179"/>
    </source>
</evidence>
<keyword evidence="9" id="KW-1185">Reference proteome</keyword>
<proteinExistence type="inferred from homology"/>
<reference evidence="8 9" key="1">
    <citation type="journal article" date="2020" name="ISME J.">
        <title>Uncovering the hidden diversity of litter-decomposition mechanisms in mushroom-forming fungi.</title>
        <authorList>
            <person name="Floudas D."/>
            <person name="Bentzer J."/>
            <person name="Ahren D."/>
            <person name="Johansson T."/>
            <person name="Persson P."/>
            <person name="Tunlid A."/>
        </authorList>
    </citation>
    <scope>NUCLEOTIDE SEQUENCE [LARGE SCALE GENOMIC DNA]</scope>
    <source>
        <strain evidence="8 9">CBS 101986</strain>
    </source>
</reference>
<dbReference type="Proteomes" id="UP000567179">
    <property type="component" value="Unassembled WGS sequence"/>
</dbReference>
<keyword evidence="4 6" id="KW-1133">Transmembrane helix</keyword>
<dbReference type="Pfam" id="PF01940">
    <property type="entry name" value="DUF92"/>
    <property type="match status" value="1"/>
</dbReference>
<evidence type="ECO:0000256" key="1">
    <source>
        <dbReference type="ARBA" id="ARBA00004141"/>
    </source>
</evidence>
<evidence type="ECO:0000256" key="7">
    <source>
        <dbReference type="SAM" id="SignalP"/>
    </source>
</evidence>
<protein>
    <recommendedName>
        <fullName evidence="10">Integral membrane protein DUF92-domain-containing protein</fullName>
    </recommendedName>
</protein>
<evidence type="ECO:0000256" key="3">
    <source>
        <dbReference type="ARBA" id="ARBA00022692"/>
    </source>
</evidence>
<dbReference type="InterPro" id="IPR002794">
    <property type="entry name" value="DUF92_TMEM19"/>
</dbReference>
<dbReference type="PANTHER" id="PTHR13353">
    <property type="entry name" value="TRANSMEMBRANE PROTEIN 19"/>
    <property type="match status" value="1"/>
</dbReference>